<dbReference type="Proteomes" id="UP000770661">
    <property type="component" value="Unassembled WGS sequence"/>
</dbReference>
<accession>A0A8J4XVQ5</accession>
<dbReference type="EMBL" id="JACEEZ010020781">
    <property type="protein sequence ID" value="KAG0714132.1"/>
    <property type="molecule type" value="Genomic_DNA"/>
</dbReference>
<dbReference type="GO" id="GO:0006999">
    <property type="term" value="P:nuclear pore organization"/>
    <property type="evidence" value="ECO:0007669"/>
    <property type="project" value="TreeGrafter"/>
</dbReference>
<proteinExistence type="inferred from homology"/>
<evidence type="ECO:0000313" key="6">
    <source>
        <dbReference type="EMBL" id="KAG0714132.1"/>
    </source>
</evidence>
<dbReference type="Pfam" id="PF11894">
    <property type="entry name" value="Nup192"/>
    <property type="match status" value="1"/>
</dbReference>
<keyword evidence="4" id="KW-0539">Nucleus</keyword>
<name>A0A8J4XVQ5_CHIOP</name>
<gene>
    <name evidence="6" type="primary">NUP205</name>
    <name evidence="6" type="ORF">GWK47_014719</name>
</gene>
<dbReference type="InterPro" id="IPR021827">
    <property type="entry name" value="Nup186/Nup192/Nup205"/>
</dbReference>
<keyword evidence="3" id="KW-0813">Transport</keyword>
<evidence type="ECO:0000256" key="2">
    <source>
        <dbReference type="ARBA" id="ARBA00005892"/>
    </source>
</evidence>
<evidence type="ECO:0000256" key="3">
    <source>
        <dbReference type="ARBA" id="ARBA00022448"/>
    </source>
</evidence>
<comment type="caution">
    <text evidence="6">The sequence shown here is derived from an EMBL/GenBank/DDBJ whole genome shotgun (WGS) entry which is preliminary data.</text>
</comment>
<evidence type="ECO:0000313" key="7">
    <source>
        <dbReference type="Proteomes" id="UP000770661"/>
    </source>
</evidence>
<feature type="region of interest" description="Disordered" evidence="5">
    <location>
        <begin position="251"/>
        <end position="288"/>
    </location>
</feature>
<organism evidence="6 7">
    <name type="scientific">Chionoecetes opilio</name>
    <name type="common">Atlantic snow crab</name>
    <name type="synonym">Cancer opilio</name>
    <dbReference type="NCBI Taxonomy" id="41210"/>
    <lineage>
        <taxon>Eukaryota</taxon>
        <taxon>Metazoa</taxon>
        <taxon>Ecdysozoa</taxon>
        <taxon>Arthropoda</taxon>
        <taxon>Crustacea</taxon>
        <taxon>Multicrustacea</taxon>
        <taxon>Malacostraca</taxon>
        <taxon>Eumalacostraca</taxon>
        <taxon>Eucarida</taxon>
        <taxon>Decapoda</taxon>
        <taxon>Pleocyemata</taxon>
        <taxon>Brachyura</taxon>
        <taxon>Eubrachyura</taxon>
        <taxon>Majoidea</taxon>
        <taxon>Majidae</taxon>
        <taxon>Chionoecetes</taxon>
    </lineage>
</organism>
<dbReference type="GO" id="GO:0017056">
    <property type="term" value="F:structural constituent of nuclear pore"/>
    <property type="evidence" value="ECO:0007669"/>
    <property type="project" value="TreeGrafter"/>
</dbReference>
<reference evidence="6" key="1">
    <citation type="submission" date="2020-07" db="EMBL/GenBank/DDBJ databases">
        <title>The High-quality genome of the commercially important snow crab, Chionoecetes opilio.</title>
        <authorList>
            <person name="Jeong J.-H."/>
            <person name="Ryu S."/>
        </authorList>
    </citation>
    <scope>NUCLEOTIDE SEQUENCE</scope>
    <source>
        <strain evidence="6">MADBK_172401_WGS</strain>
        <tissue evidence="6">Digestive gland</tissue>
    </source>
</reference>
<evidence type="ECO:0000256" key="1">
    <source>
        <dbReference type="ARBA" id="ARBA00004123"/>
    </source>
</evidence>
<dbReference type="PANTHER" id="PTHR31344">
    <property type="entry name" value="NUCLEAR PORE COMPLEX PROTEIN NUP205"/>
    <property type="match status" value="1"/>
</dbReference>
<keyword evidence="7" id="KW-1185">Reference proteome</keyword>
<comment type="similarity">
    <text evidence="2">Belongs to the NUP186/NUP192/NUP205 family.</text>
</comment>
<dbReference type="OrthoDB" id="2019644at2759"/>
<evidence type="ECO:0000256" key="5">
    <source>
        <dbReference type="SAM" id="MobiDB-lite"/>
    </source>
</evidence>
<dbReference type="PANTHER" id="PTHR31344:SF0">
    <property type="entry name" value="NUCLEAR PORE COMPLEX PROTEIN NUP205"/>
    <property type="match status" value="1"/>
</dbReference>
<dbReference type="GO" id="GO:0044611">
    <property type="term" value="C:nuclear pore inner ring"/>
    <property type="evidence" value="ECO:0007669"/>
    <property type="project" value="TreeGrafter"/>
</dbReference>
<comment type="subcellular location">
    <subcellularLocation>
        <location evidence="1">Nucleus</location>
    </subcellularLocation>
</comment>
<evidence type="ECO:0000256" key="4">
    <source>
        <dbReference type="ARBA" id="ARBA00023242"/>
    </source>
</evidence>
<sequence>MRSSRGSDQSSCRLSVLRGGRCQATPPCSQVQPFKSNLVKNRVPAASEAHVFVYILHAPGFPPPCYSPLGKLLLVVKITDKNDLIRINKVLLRRRRHRSLDRGTGASSSLFSRTAARLGWTGVHLKGQAGARSMGQAVARRQKQAVVRWQRQAVPLCRRHQHILDPGTGASPSLLSRTAARLAWLLYVREGLARGLDCADGKGMWASMVSLAQAVQRAVVETNGGTPEALEASHDLELVLQRHRNTFISLLRNPPKSVNESSQNTTDDQQMTDHGSAEAGEGDIQDAGLRPSCKKWTFSIEYTIVSGAPDRRDTPRTLQCAKIEPVTLPGHSGPVKLSESFVNEAVIIADMFNMSEMSAMSLLRSAEEESTLYPGVARGLIAILFYYDSRVHLANSLKTLIQGRQGISWVLLPDNEELSQSITRYLEPILTINLVDRILELITAMDITKEIELLQQNCALGDAKHRKLVLDKFQAVRSLLADALFCWAAQTPLKRDECRRLLAHLSKVKLTETSDGSLDPVNLALLMALLYSLEAGHLLASEDMTEALSQFPITNDKKFVQEIHRDIKSEQAWETPGLKAIVQLSWTVSLANLRHAVPTHLTDIDAILEDDEAILNEALKGKVFLFIQNSILSKKNIPLDSFYCQRLHGMLSDFIVNVPERVKAMKNRADENSRLITANLRESLEPPTYLDQPFEELLTCLAALYQDGHCGELVEDYWCPSEILPTTSQPYRGQGSRQMALFKFVRLPGDFLPPSLFVPYVNLLTSLATTPRSAQYVYNFLLINSQPLSQGSNLAWDHFMTALNQYHNNLKVEEPGAMDTMYRVRGASRGITPQEVQGLLAVLQLLTRVAEQDELSRVALCENAAWSTLHVCVGLLACAVPLVLKVELINALAAFSCTPALAQRIWELVEGARLIPLHEGVAGYQPRGLLVDIEEIESSREEFPLTRAILKLLSSLVQAGIPPMLGASTRQPGFRPYLDMIRDQIFLRHSSRTYRDASERWAVARGCLELLHQLLTEQLYPVPTALDQRAGQPPGYTILLEMVQESQLQKQVLSVLHDGVQQLELYKEIPGQIDLHASLLLVLQLLLSAQEHQHLVLGPSTSPEVVLCVERLLMGSNVQSGASDHMLNVVRLVAHHQELPKHAALACHLLASSAARPSSQSHFLSLITAATTTATIVRHSFVEVIDHAALNFPEHLEAADAALKLLLKFLKLPTPNVAHFLLGYIADDMTTLRSDLLDAGARGYPRTALHAVLAALPSCPPSLSEVAYKLIYELCSDSTTSAATLRYLRSSRDLLYRTVANMGPPHNDSKLRLLSQGWILRCVALELRYHATHQQRSQLARLIHLLVAGAELSQQEPLDVSQGWVGGISGGRGPLLTLLDAVDLSIDSPPPLQCEYVPRASELINSCEISSLEGPVVDLKMLHQKLRALIQEGSSGASLSQHDPLQEELESVMNHALCLNQTRVLLFAHRHFLEGWRQVVEVVVAVTPPDLIETATHHTFLHTLTHDLTRRLLDDTALPSLTTQLVSTLLMLVTTLRTLHARPTHHHPQYVSMLDSGNSSVQPEFPSSLQLVLRGLVECVARFKQCSQGVRASTYAALLNYLQIRADPIDKLGEAPDSFQSLLLAPSETQEEQFHRENYDVVREELPHLVDILAIEAGVGHHVCQVLALTCLSSLAALEQRATPLTNDSLLLSHLTDHGHLHRLLDALNSDDQRLLTLLTADDDDMRPLYVYEARMSLLARLALSPTGAQQLLQSGLTTRLSEMEALGYRPIRYMQSTGTEDFLPSTVQRYQTVLMAALRVYLAILTSLGSDNYSATAHLLRFLAAHSEALASGLFVPNVPSLQALEEVALLSAAVAGAATPGHLATTDPSMLESGVQGTRLQKLLLALLPHVLPQSRLANALETLPENEEGVNVKEMARTAILTTLTSVLNYATSQLIQGKAAARDVTLMFRASMDNGTPTGVVGRPLSLAVLVECASQVSQHFFVARNACETASAHLQALEGNQPVEHLRQYVSSTLADAASPAAVRRLAEEHLSQLVAMHRRQEQLAAHAAESAAFLLWKHLEYFICHAPSVPCSVQEDPIGREVGVARTLTAAEVESLRKQASSALQEVLPRLQKARSDYPRTLVDSVTDKSRQRKQRVAGWWQPKVARVNAAI</sequence>
<feature type="compositionally biased region" description="Polar residues" evidence="5">
    <location>
        <begin position="256"/>
        <end position="273"/>
    </location>
</feature>
<protein>
    <submittedName>
        <fullName evidence="6">Nuclear pore complex protein Nup205</fullName>
    </submittedName>
</protein>